<dbReference type="Proteomes" id="UP000035579">
    <property type="component" value="Chromosome"/>
</dbReference>
<dbReference type="CDD" id="cd06583">
    <property type="entry name" value="PGRP"/>
    <property type="match status" value="1"/>
</dbReference>
<dbReference type="GO" id="GO:0009254">
    <property type="term" value="P:peptidoglycan turnover"/>
    <property type="evidence" value="ECO:0007669"/>
    <property type="project" value="TreeGrafter"/>
</dbReference>
<reference evidence="9 11" key="2">
    <citation type="submission" date="2018-08" db="EMBL/GenBank/DDBJ databases">
        <title>Genomic Encyclopedia of Archaeal and Bacterial Type Strains, Phase II (KMG-II): from individual species to whole genera.</title>
        <authorList>
            <person name="Goeker M."/>
        </authorList>
    </citation>
    <scope>NUCLEOTIDE SEQUENCE [LARGE SCALE GENOMIC DNA]</scope>
    <source>
        <strain evidence="9 11">DSM 2261</strain>
    </source>
</reference>
<reference evidence="8 10" key="1">
    <citation type="submission" date="2015-05" db="EMBL/GenBank/DDBJ databases">
        <title>Genome assembly of Archangium gephyra DSM 2261.</title>
        <authorList>
            <person name="Sharma G."/>
            <person name="Subramanian S."/>
        </authorList>
    </citation>
    <scope>NUCLEOTIDE SEQUENCE [LARGE SCALE GENOMIC DNA]</scope>
    <source>
        <strain evidence="8 10">DSM 2261</strain>
    </source>
</reference>
<feature type="region of interest" description="Disordered" evidence="6">
    <location>
        <begin position="1"/>
        <end position="35"/>
    </location>
</feature>
<organism evidence="8 10">
    <name type="scientific">Archangium gephyra</name>
    <dbReference type="NCBI Taxonomy" id="48"/>
    <lineage>
        <taxon>Bacteria</taxon>
        <taxon>Pseudomonadati</taxon>
        <taxon>Myxococcota</taxon>
        <taxon>Myxococcia</taxon>
        <taxon>Myxococcales</taxon>
        <taxon>Cystobacterineae</taxon>
        <taxon>Archangiaceae</taxon>
        <taxon>Archangium</taxon>
    </lineage>
</organism>
<evidence type="ECO:0000256" key="1">
    <source>
        <dbReference type="ARBA" id="ARBA00001561"/>
    </source>
</evidence>
<dbReference type="InterPro" id="IPR036365">
    <property type="entry name" value="PGBD-like_sf"/>
</dbReference>
<evidence type="ECO:0000256" key="3">
    <source>
        <dbReference type="ARBA" id="ARBA00011901"/>
    </source>
</evidence>
<feature type="region of interest" description="Disordered" evidence="6">
    <location>
        <begin position="186"/>
        <end position="215"/>
    </location>
</feature>
<dbReference type="RefSeq" id="WP_075335865.1">
    <property type="nucleotide sequence ID" value="NZ_CP011509.1"/>
</dbReference>
<dbReference type="InterPro" id="IPR002502">
    <property type="entry name" value="Amidase_domain"/>
</dbReference>
<keyword evidence="11" id="KW-1185">Reference proteome</keyword>
<gene>
    <name evidence="8" type="ORF">AA314_01201</name>
    <name evidence="9" type="ORF">ATI61_109230</name>
</gene>
<keyword evidence="5" id="KW-0961">Cell wall biogenesis/degradation</keyword>
<dbReference type="EMBL" id="CP011509">
    <property type="protein sequence ID" value="AKI99574.1"/>
    <property type="molecule type" value="Genomic_DNA"/>
</dbReference>
<evidence type="ECO:0000313" key="10">
    <source>
        <dbReference type="Proteomes" id="UP000035579"/>
    </source>
</evidence>
<evidence type="ECO:0000256" key="6">
    <source>
        <dbReference type="SAM" id="MobiDB-lite"/>
    </source>
</evidence>
<evidence type="ECO:0000259" key="7">
    <source>
        <dbReference type="SMART" id="SM00644"/>
    </source>
</evidence>
<comment type="similarity">
    <text evidence="2">Belongs to the N-acetylmuramoyl-L-alanine amidase 2 family.</text>
</comment>
<dbReference type="GO" id="GO:0071555">
    <property type="term" value="P:cell wall organization"/>
    <property type="evidence" value="ECO:0007669"/>
    <property type="project" value="UniProtKB-KW"/>
</dbReference>
<dbReference type="SUPFAM" id="SSF47090">
    <property type="entry name" value="PGBD-like"/>
    <property type="match status" value="2"/>
</dbReference>
<dbReference type="SUPFAM" id="SSF55846">
    <property type="entry name" value="N-acetylmuramoyl-L-alanine amidase-like"/>
    <property type="match status" value="1"/>
</dbReference>
<comment type="catalytic activity">
    <reaction evidence="1">
        <text>Hydrolyzes the link between N-acetylmuramoyl residues and L-amino acid residues in certain cell-wall glycopeptides.</text>
        <dbReference type="EC" id="3.5.1.28"/>
    </reaction>
</comment>
<feature type="compositionally biased region" description="Low complexity" evidence="6">
    <location>
        <begin position="194"/>
        <end position="206"/>
    </location>
</feature>
<keyword evidence="4" id="KW-0378">Hydrolase</keyword>
<dbReference type="PANTHER" id="PTHR30417:SF1">
    <property type="entry name" value="N-ACETYLMURAMOYL-L-ALANINE AMIDASE AMID"/>
    <property type="match status" value="1"/>
</dbReference>
<dbReference type="EC" id="3.5.1.28" evidence="3"/>
<dbReference type="InterPro" id="IPR051206">
    <property type="entry name" value="NAMLAA_amidase_2"/>
</dbReference>
<proteinExistence type="inferred from homology"/>
<dbReference type="GO" id="GO:0008745">
    <property type="term" value="F:N-acetylmuramoyl-L-alanine amidase activity"/>
    <property type="evidence" value="ECO:0007669"/>
    <property type="project" value="UniProtKB-EC"/>
</dbReference>
<evidence type="ECO:0000256" key="4">
    <source>
        <dbReference type="ARBA" id="ARBA00022801"/>
    </source>
</evidence>
<dbReference type="Pfam" id="PF01471">
    <property type="entry name" value="PG_binding_1"/>
    <property type="match status" value="2"/>
</dbReference>
<evidence type="ECO:0000313" key="8">
    <source>
        <dbReference type="EMBL" id="AKI99574.1"/>
    </source>
</evidence>
<evidence type="ECO:0000256" key="2">
    <source>
        <dbReference type="ARBA" id="ARBA00007553"/>
    </source>
</evidence>
<feature type="region of interest" description="Disordered" evidence="6">
    <location>
        <begin position="99"/>
        <end position="123"/>
    </location>
</feature>
<feature type="compositionally biased region" description="Low complexity" evidence="6">
    <location>
        <begin position="1"/>
        <end position="23"/>
    </location>
</feature>
<evidence type="ECO:0000313" key="9">
    <source>
        <dbReference type="EMBL" id="REG27889.1"/>
    </source>
</evidence>
<evidence type="ECO:0000313" key="11">
    <source>
        <dbReference type="Proteomes" id="UP000256345"/>
    </source>
</evidence>
<dbReference type="SMART" id="SM00644">
    <property type="entry name" value="Ami_2"/>
    <property type="match status" value="1"/>
</dbReference>
<dbReference type="InterPro" id="IPR036366">
    <property type="entry name" value="PGBDSf"/>
</dbReference>
<feature type="domain" description="N-acetylmuramoyl-L-alanine amidase" evidence="7">
    <location>
        <begin position="220"/>
        <end position="355"/>
    </location>
</feature>
<dbReference type="PANTHER" id="PTHR30417">
    <property type="entry name" value="N-ACETYLMURAMOYL-L-ALANINE AMIDASE AMID"/>
    <property type="match status" value="1"/>
</dbReference>
<evidence type="ECO:0000256" key="5">
    <source>
        <dbReference type="ARBA" id="ARBA00023316"/>
    </source>
</evidence>
<sequence length="371" mass="38695">MSTISSSRPSAARTTAAASSAPTLPTGTLSKGAKGPAVQQLQSALVKLGHMTQAQMNTGPGIFGPQTEASLKKYQAANKLTADGVFGPKTRAEMLKDLTPARPAPTPSKPSGVTAPPAGLERGSTGAAVKQLQSALVKLGHLSQAQMNTGPGIYGPATEAAVKSFQSQWKLGVDGEYGPKTKAAMDKALAGQKPPTSTPTTPNTPTGSVKKPDMKWVPSANFSSRGGADIDAIVLHHTASNNEAGDLATLTKKGTDVSAHYLIGQDGTIYHLVDDKMAAWHAGVSTLHGDKSPSVNARSLGIEITNDGSGKTPFTEAQYKALEKLVPYLAKTYDVPMKNILGHKDVAPGRKVDPASNFNWDRIRRATDAVI</sequence>
<dbReference type="EMBL" id="QUMU01000009">
    <property type="protein sequence ID" value="REG27889.1"/>
    <property type="molecule type" value="Genomic_DNA"/>
</dbReference>
<dbReference type="InterPro" id="IPR002477">
    <property type="entry name" value="Peptidoglycan-bd-like"/>
</dbReference>
<dbReference type="KEGG" id="age:AA314_01201"/>
<dbReference type="Gene3D" id="3.40.80.10">
    <property type="entry name" value="Peptidoglycan recognition protein-like"/>
    <property type="match status" value="1"/>
</dbReference>
<dbReference type="AlphaFoldDB" id="A0AAC8Q230"/>
<dbReference type="Gene3D" id="1.10.101.10">
    <property type="entry name" value="PGBD-like superfamily/PGBD"/>
    <property type="match status" value="2"/>
</dbReference>
<name>A0AAC8Q230_9BACT</name>
<dbReference type="GO" id="GO:0009253">
    <property type="term" value="P:peptidoglycan catabolic process"/>
    <property type="evidence" value="ECO:0007669"/>
    <property type="project" value="InterPro"/>
</dbReference>
<dbReference type="Pfam" id="PF01510">
    <property type="entry name" value="Amidase_2"/>
    <property type="match status" value="1"/>
</dbReference>
<accession>A0AAC8Q230</accession>
<dbReference type="Proteomes" id="UP000256345">
    <property type="component" value="Unassembled WGS sequence"/>
</dbReference>
<protein>
    <recommendedName>
        <fullName evidence="3">N-acetylmuramoyl-L-alanine amidase</fullName>
        <ecNumber evidence="3">3.5.1.28</ecNumber>
    </recommendedName>
</protein>
<dbReference type="InterPro" id="IPR036505">
    <property type="entry name" value="Amidase/PGRP_sf"/>
</dbReference>